<dbReference type="CDD" id="cd02009">
    <property type="entry name" value="TPP_SHCHC_synthase"/>
    <property type="match status" value="1"/>
</dbReference>
<dbReference type="InterPro" id="IPR011766">
    <property type="entry name" value="TPP_enzyme_TPP-bd"/>
</dbReference>
<protein>
    <submittedName>
        <fullName evidence="8">Unannotated protein</fullName>
    </submittedName>
</protein>
<dbReference type="InterPro" id="IPR012001">
    <property type="entry name" value="Thiamin_PyroP_enz_TPP-bd_dom"/>
</dbReference>
<organism evidence="8">
    <name type="scientific">freshwater metagenome</name>
    <dbReference type="NCBI Taxonomy" id="449393"/>
    <lineage>
        <taxon>unclassified sequences</taxon>
        <taxon>metagenomes</taxon>
        <taxon>ecological metagenomes</taxon>
    </lineage>
</organism>
<evidence type="ECO:0000256" key="1">
    <source>
        <dbReference type="ARBA" id="ARBA00022679"/>
    </source>
</evidence>
<dbReference type="Gene3D" id="3.40.50.970">
    <property type="match status" value="2"/>
</dbReference>
<dbReference type="SUPFAM" id="SSF52518">
    <property type="entry name" value="Thiamin diphosphate-binding fold (THDP-binding)"/>
    <property type="match status" value="2"/>
</dbReference>
<dbReference type="CDD" id="cd07037">
    <property type="entry name" value="TPP_PYR_MenD"/>
    <property type="match status" value="1"/>
</dbReference>
<dbReference type="PANTHER" id="PTHR42916:SF1">
    <property type="entry name" value="PROTEIN PHYLLO, CHLOROPLASTIC"/>
    <property type="match status" value="1"/>
</dbReference>
<feature type="domain" description="Thiamine pyrophosphate enzyme TPP-binding" evidence="6">
    <location>
        <begin position="408"/>
        <end position="525"/>
    </location>
</feature>
<proteinExistence type="inferred from homology"/>
<evidence type="ECO:0000313" key="8">
    <source>
        <dbReference type="EMBL" id="CAB4658788.1"/>
    </source>
</evidence>
<dbReference type="GO" id="GO:0009234">
    <property type="term" value="P:menaquinone biosynthetic process"/>
    <property type="evidence" value="ECO:0007669"/>
    <property type="project" value="InterPro"/>
</dbReference>
<dbReference type="Gene3D" id="3.40.50.1220">
    <property type="entry name" value="TPP-binding domain"/>
    <property type="match status" value="1"/>
</dbReference>
<reference evidence="8" key="1">
    <citation type="submission" date="2020-05" db="EMBL/GenBank/DDBJ databases">
        <authorList>
            <person name="Chiriac C."/>
            <person name="Salcher M."/>
            <person name="Ghai R."/>
            <person name="Kavagutti S V."/>
        </authorList>
    </citation>
    <scope>NUCLEOTIDE SEQUENCE</scope>
</reference>
<dbReference type="Pfam" id="PF02776">
    <property type="entry name" value="TPP_enzyme_N"/>
    <property type="match status" value="1"/>
</dbReference>
<keyword evidence="2" id="KW-0479">Metal-binding</keyword>
<evidence type="ECO:0000259" key="6">
    <source>
        <dbReference type="Pfam" id="PF02775"/>
    </source>
</evidence>
<evidence type="ECO:0000259" key="7">
    <source>
        <dbReference type="Pfam" id="PF02776"/>
    </source>
</evidence>
<evidence type="ECO:0000256" key="4">
    <source>
        <dbReference type="ARBA" id="ARBA00023052"/>
    </source>
</evidence>
<evidence type="ECO:0000256" key="2">
    <source>
        <dbReference type="ARBA" id="ARBA00022723"/>
    </source>
</evidence>
<dbReference type="EMBL" id="CAEZWI010000128">
    <property type="protein sequence ID" value="CAB4658788.1"/>
    <property type="molecule type" value="Genomic_DNA"/>
</dbReference>
<dbReference type="AlphaFoldDB" id="A0A6J6LC85"/>
<dbReference type="PIRSF" id="PIRSF004983">
    <property type="entry name" value="MenD"/>
    <property type="match status" value="1"/>
</dbReference>
<dbReference type="GO" id="GO:0046872">
    <property type="term" value="F:metal ion binding"/>
    <property type="evidence" value="ECO:0007669"/>
    <property type="project" value="UniProtKB-KW"/>
</dbReference>
<keyword evidence="1" id="KW-0808">Transferase</keyword>
<keyword evidence="5" id="KW-0464">Manganese</keyword>
<dbReference type="HAMAP" id="MF_01659">
    <property type="entry name" value="MenD"/>
    <property type="match status" value="1"/>
</dbReference>
<keyword evidence="3" id="KW-0460">Magnesium</keyword>
<evidence type="ECO:0000256" key="5">
    <source>
        <dbReference type="ARBA" id="ARBA00023211"/>
    </source>
</evidence>
<sequence>MTSNDMTSTELARSIVQSCLDSGAEQVVIAPGSRNAPLSWAFAQAEKAGLIKIQVRIDERDAGFLALGIAKATSKPVPVVVTSGSAVANLMPAVVEAFHSAVPVIVLSADRPASARGKSAPQTINQFGMFGTFVKSQLDVAAGTSDALGISKVIESTISGRPGPVQVNVQFELPLMPDVNEMEWQPKSPNLKSISKTECNQKRIEVPARGIFIVGDNADAEAIEEINRVSQEIGWPILWEPTANSHMLSNAISHGVVLLQADIAPKVEAVVTFGTVGLSRAILGLLKNVPIHIAIHSATAGPDLPDPVSSANEILKCVPKLETKIDPEWLQQWQTLDNKAANVVETALAANTLTGPSAAQVVWNQAGQGDQLFVAASWPVRHLEAHAGTRNGLQVFGNRGANGIDGLISTATGVAIGTKKRTVLVMGDIAFLHDLGGLNLGEGQEQPNLTIVVLDNNGSGIFSQLEQGAAEYQEHYEKVFGTPHGKDLWVIAESLGIPAKQVTTKTELKFALESFEKMPGIKVIVCLTGDRSAENDLINQIVTQVKSS</sequence>
<dbReference type="GO" id="GO:0030976">
    <property type="term" value="F:thiamine pyrophosphate binding"/>
    <property type="evidence" value="ECO:0007669"/>
    <property type="project" value="InterPro"/>
</dbReference>
<dbReference type="InterPro" id="IPR004433">
    <property type="entry name" value="MenaQ_synth_MenD"/>
</dbReference>
<dbReference type="Pfam" id="PF02775">
    <property type="entry name" value="TPP_enzyme_C"/>
    <property type="match status" value="1"/>
</dbReference>
<dbReference type="InterPro" id="IPR029061">
    <property type="entry name" value="THDP-binding"/>
</dbReference>
<dbReference type="PANTHER" id="PTHR42916">
    <property type="entry name" value="2-SUCCINYL-5-ENOLPYRUVYL-6-HYDROXY-3-CYCLOHEXENE-1-CARBOXYLATE SYNTHASE"/>
    <property type="match status" value="1"/>
</dbReference>
<name>A0A6J6LC85_9ZZZZ</name>
<keyword evidence="4" id="KW-0786">Thiamine pyrophosphate</keyword>
<feature type="domain" description="Thiamine pyrophosphate enzyme N-terminal TPP-binding" evidence="7">
    <location>
        <begin position="11"/>
        <end position="128"/>
    </location>
</feature>
<evidence type="ECO:0000256" key="3">
    <source>
        <dbReference type="ARBA" id="ARBA00022842"/>
    </source>
</evidence>
<dbReference type="NCBIfam" id="TIGR00173">
    <property type="entry name" value="menD"/>
    <property type="match status" value="1"/>
</dbReference>
<dbReference type="GO" id="GO:0070204">
    <property type="term" value="F:2-succinyl-5-enolpyruvyl-6-hydroxy-3-cyclohexene-1-carboxylic-acid synthase activity"/>
    <property type="evidence" value="ECO:0007669"/>
    <property type="project" value="InterPro"/>
</dbReference>
<gene>
    <name evidence="8" type="ORF">UFOPK2237_00941</name>
</gene>
<accession>A0A6J6LC85</accession>